<comment type="similarity">
    <text evidence="1">Belongs to the peptidase S9A family.</text>
</comment>
<keyword evidence="3 8" id="KW-0378">Hydrolase</keyword>
<evidence type="ECO:0000256" key="2">
    <source>
        <dbReference type="ARBA" id="ARBA00022670"/>
    </source>
</evidence>
<evidence type="ECO:0000256" key="5">
    <source>
        <dbReference type="SAM" id="SignalP"/>
    </source>
</evidence>
<dbReference type="InterPro" id="IPR002470">
    <property type="entry name" value="Peptidase_S9A"/>
</dbReference>
<evidence type="ECO:0000256" key="3">
    <source>
        <dbReference type="ARBA" id="ARBA00022801"/>
    </source>
</evidence>
<reference evidence="9" key="1">
    <citation type="journal article" date="2019" name="Genome Announc.">
        <title>Draft Genome Sequence of Pseudoalteromonas piscicida Strain 36Y ROTHPW, an Hypersaline Seawater Isolate from the South Coast of Sonora, Mexico.</title>
        <authorList>
            <person name="Sanchez-Diaz R."/>
            <person name="Molina-Garza Z.J."/>
            <person name="Cruz-Suarez L.E."/>
            <person name="Selvin J."/>
            <person name="Kiran G.S."/>
            <person name="Ibarra-Gamez J.C."/>
            <person name="Gomez-Gil B."/>
            <person name="Galaviz-Silva L."/>
        </authorList>
    </citation>
    <scope>NUCLEOTIDE SEQUENCE [LARGE SCALE GENOMIC DNA]</scope>
    <source>
        <strain evidence="9">36Y_RITHPW</strain>
    </source>
</reference>
<keyword evidence="2" id="KW-0645">Protease</keyword>
<protein>
    <submittedName>
        <fullName evidence="8">Oligopeptidase B</fullName>
        <ecNumber evidence="8">3.4.21.83</ecNumber>
    </submittedName>
</protein>
<evidence type="ECO:0000259" key="6">
    <source>
        <dbReference type="Pfam" id="PF00326"/>
    </source>
</evidence>
<feature type="domain" description="Peptidase S9 prolyl oligopeptidase catalytic" evidence="6">
    <location>
        <begin position="505"/>
        <end position="717"/>
    </location>
</feature>
<dbReference type="GO" id="GO:0006508">
    <property type="term" value="P:proteolysis"/>
    <property type="evidence" value="ECO:0007669"/>
    <property type="project" value="UniProtKB-KW"/>
</dbReference>
<feature type="signal peptide" evidence="5">
    <location>
        <begin position="1"/>
        <end position="21"/>
    </location>
</feature>
<comment type="caution">
    <text evidence="8">The sequence shown here is derived from an EMBL/GenBank/DDBJ whole genome shotgun (WGS) entry which is preliminary data.</text>
</comment>
<dbReference type="PROSITE" id="PS51257">
    <property type="entry name" value="PROKAR_LIPOPROTEIN"/>
    <property type="match status" value="1"/>
</dbReference>
<dbReference type="EC" id="3.4.21.83" evidence="8"/>
<evidence type="ECO:0000259" key="7">
    <source>
        <dbReference type="Pfam" id="PF02897"/>
    </source>
</evidence>
<evidence type="ECO:0000313" key="8">
    <source>
        <dbReference type="EMBL" id="PCK33088.1"/>
    </source>
</evidence>
<proteinExistence type="inferred from homology"/>
<name>A0A2A5JUJ5_PSEO7</name>
<sequence length="723" mass="81368">MRKFNLSVVAASLFTILGCQEAPTQQQSESAVTAAQATSVLPPIAKKIPHKTEIHGQVLVDNYHWLRDDSRSNEKVLSHLTKENTYTDSKLADTQPLQQTLFEEIKGRIVKDDRSVPYKEGSYYYFSATEGDKEYRTYYRSTQKEGKNAVTVFDANERAKGQDFYGVGGLAISTNENLLAFAEDTLSRRIYTVRIKDITTGELLEDTIEGSSGAIVWANDNKTIYYVKKDPVTLLGYQVFRHTLGTPQSADELVYEEKDNSYYTYISKSKDNSEIYIHHSSTEASGVSILDANNPKAAPERFIPREPGHEYGVAKLGDWYYIHTNKDAVNFKLMRVKAGDVKDFTKWQTVVAHNPAAKLDTFELFNQHLVYETRENGLSQLTVLNLDTNESKRLTFNDPAYTVYMTGNKTLDADTVRIGYQSMTTPASIYDVDLTSLDKTLLKQDKVLGDFAPENYQSERFFITARDGVEVPVSVVYRKDKFTKDGSNPLLQFGYGSYGVNVEPTFSISRLSLLDRGFVYVIAHVRGSETLGRPWYEDGKKLKKKNTFNDFIDVTKALVAQKYGDGSKIYAQGGSAGGLLMGAVINQAPGLYDGIHAPVPFVDVINTMLDESLPLTTNEYNEWGNPNDKTYFDYMLSYSPYDQVKAQAYPNLLVTTGLHDSQVQYFEPAKWVAKLREYKTDDNLLLLKTDMEAGHGGASGRFKRIHDIALSHSFFISLAENKL</sequence>
<dbReference type="Pfam" id="PF00326">
    <property type="entry name" value="Peptidase_S9"/>
    <property type="match status" value="1"/>
</dbReference>
<dbReference type="Proteomes" id="UP000228621">
    <property type="component" value="Unassembled WGS sequence"/>
</dbReference>
<evidence type="ECO:0000256" key="4">
    <source>
        <dbReference type="ARBA" id="ARBA00022825"/>
    </source>
</evidence>
<dbReference type="GO" id="GO:0004252">
    <property type="term" value="F:serine-type endopeptidase activity"/>
    <property type="evidence" value="ECO:0007669"/>
    <property type="project" value="UniProtKB-EC"/>
</dbReference>
<organism evidence="8 9">
    <name type="scientific">Pseudoalteromonas piscicida</name>
    <dbReference type="NCBI Taxonomy" id="43662"/>
    <lineage>
        <taxon>Bacteria</taxon>
        <taxon>Pseudomonadati</taxon>
        <taxon>Pseudomonadota</taxon>
        <taxon>Gammaproteobacteria</taxon>
        <taxon>Alteromonadales</taxon>
        <taxon>Pseudoalteromonadaceae</taxon>
        <taxon>Pseudoalteromonas</taxon>
    </lineage>
</organism>
<dbReference type="EMBL" id="NKHF01000017">
    <property type="protein sequence ID" value="PCK33088.1"/>
    <property type="molecule type" value="Genomic_DNA"/>
</dbReference>
<dbReference type="SUPFAM" id="SSF50993">
    <property type="entry name" value="Peptidase/esterase 'gauge' domain"/>
    <property type="match status" value="1"/>
</dbReference>
<dbReference type="RefSeq" id="WP_099640776.1">
    <property type="nucleotide sequence ID" value="NZ_NKHF01000017.1"/>
</dbReference>
<keyword evidence="5" id="KW-0732">Signal</keyword>
<dbReference type="PANTHER" id="PTHR11757">
    <property type="entry name" value="PROTEASE FAMILY S9A OLIGOPEPTIDASE"/>
    <property type="match status" value="1"/>
</dbReference>
<feature type="domain" description="Peptidase S9A N-terminal" evidence="7">
    <location>
        <begin position="43"/>
        <end position="444"/>
    </location>
</feature>
<dbReference type="InterPro" id="IPR051543">
    <property type="entry name" value="Serine_Peptidase_S9A"/>
</dbReference>
<dbReference type="AlphaFoldDB" id="A0A2A5JUJ5"/>
<dbReference type="PRINTS" id="PR00862">
    <property type="entry name" value="PROLIGOPTASE"/>
</dbReference>
<evidence type="ECO:0000256" key="1">
    <source>
        <dbReference type="ARBA" id="ARBA00005228"/>
    </source>
</evidence>
<dbReference type="InterPro" id="IPR029058">
    <property type="entry name" value="AB_hydrolase_fold"/>
</dbReference>
<dbReference type="SUPFAM" id="SSF53474">
    <property type="entry name" value="alpha/beta-Hydrolases"/>
    <property type="match status" value="1"/>
</dbReference>
<dbReference type="Gene3D" id="2.130.10.120">
    <property type="entry name" value="Prolyl oligopeptidase, N-terminal domain"/>
    <property type="match status" value="1"/>
</dbReference>
<dbReference type="PANTHER" id="PTHR11757:SF19">
    <property type="entry name" value="PROLYL ENDOPEPTIDASE-LIKE"/>
    <property type="match status" value="1"/>
</dbReference>
<dbReference type="Pfam" id="PF02897">
    <property type="entry name" value="Peptidase_S9_N"/>
    <property type="match status" value="1"/>
</dbReference>
<dbReference type="OrthoDB" id="9801421at2"/>
<dbReference type="Gene3D" id="3.40.50.1820">
    <property type="entry name" value="alpha/beta hydrolase"/>
    <property type="match status" value="1"/>
</dbReference>
<keyword evidence="4" id="KW-0720">Serine protease</keyword>
<accession>A0A2A5JUJ5</accession>
<keyword evidence="9" id="KW-1185">Reference proteome</keyword>
<gene>
    <name evidence="8" type="ORF">CEX98_03670</name>
</gene>
<dbReference type="InterPro" id="IPR001375">
    <property type="entry name" value="Peptidase_S9_cat"/>
</dbReference>
<feature type="chain" id="PRO_5012382071" evidence="5">
    <location>
        <begin position="22"/>
        <end position="723"/>
    </location>
</feature>
<dbReference type="InterPro" id="IPR023302">
    <property type="entry name" value="Pept_S9A_N"/>
</dbReference>
<evidence type="ECO:0000313" key="9">
    <source>
        <dbReference type="Proteomes" id="UP000228621"/>
    </source>
</evidence>